<dbReference type="AlphaFoldDB" id="A0A6M1RTD2"/>
<organism evidence="2 3">
    <name type="scientific">Limisphaera ngatamarikiensis</name>
    <dbReference type="NCBI Taxonomy" id="1324935"/>
    <lineage>
        <taxon>Bacteria</taxon>
        <taxon>Pseudomonadati</taxon>
        <taxon>Verrucomicrobiota</taxon>
        <taxon>Verrucomicrobiia</taxon>
        <taxon>Limisphaerales</taxon>
        <taxon>Limisphaeraceae</taxon>
        <taxon>Limisphaera</taxon>
    </lineage>
</organism>
<dbReference type="RefSeq" id="WP_165105316.1">
    <property type="nucleotide sequence ID" value="NZ_JAAKYA010000006.1"/>
</dbReference>
<accession>A0A6M1RTD2</accession>
<sequence length="492" mass="55569">MWVANPAESFQPIEGFGASDAWAAQFVGRWPEETRQQVARLLFSREFDPAGRPRGIGLSIWRFNIGAGSAEQGADSGIRDPWRRAECFQNAQGYWDWSKQAGQQWFLEAARRHGVETVVAFVNSPPVHLTRNGRAWGDGSEHSNLAPERYAAFAEFLATVCEHFEKAGLPFDYLSPINEPQWRWSRRNGQEGCPWTNEEIRALVPVLGRALQTRGLKVRLVLPEAAQLLHLLGPTEGEPLCSDQLRELFGDRSDALLRTPAVAPVVAAHGYGTTTSRTQLRRVRQDLGERLRTDHPRLRYWMSEYCILDENDGGRLRGPGRDLGIEPALFVAEVIHQDLVLAWATSWQWWLAISPYDYKDGLVYVDRNPAGGRVYESKLLWAVGHYARFVRPGAVRIHVQVDPAGARLPDESGPWISGFRHPRSGTYTFVALNRTDREVPVILRMADGSRLRFRSYLTTPEPDVNLQPGPLMETGRAWTLPARSMVTWVSEL</sequence>
<keyword evidence="3" id="KW-1185">Reference proteome</keyword>
<dbReference type="EMBL" id="JAAKYA010000006">
    <property type="protein sequence ID" value="NGO38032.1"/>
    <property type="molecule type" value="Genomic_DNA"/>
</dbReference>
<dbReference type="InterPro" id="IPR039743">
    <property type="entry name" value="6GAL/EXGAL"/>
</dbReference>
<dbReference type="PANTHER" id="PTHR42767">
    <property type="entry name" value="ENDO-BETA-1,6-GALACTANASE"/>
    <property type="match status" value="1"/>
</dbReference>
<evidence type="ECO:0000313" key="2">
    <source>
        <dbReference type="EMBL" id="NGO38032.1"/>
    </source>
</evidence>
<evidence type="ECO:0000259" key="1">
    <source>
        <dbReference type="Pfam" id="PF14587"/>
    </source>
</evidence>
<dbReference type="Gene3D" id="3.20.20.80">
    <property type="entry name" value="Glycosidases"/>
    <property type="match status" value="1"/>
</dbReference>
<comment type="caution">
    <text evidence="2">The sequence shown here is derived from an EMBL/GenBank/DDBJ whole genome shotgun (WGS) entry which is preliminary data.</text>
</comment>
<gene>
    <name evidence="2" type="ORF">G4L39_01285</name>
</gene>
<dbReference type="SUPFAM" id="SSF51445">
    <property type="entry name" value="(Trans)glycosidases"/>
    <property type="match status" value="1"/>
</dbReference>
<dbReference type="InterPro" id="IPR017853">
    <property type="entry name" value="GH"/>
</dbReference>
<keyword evidence="2" id="KW-0378">Hydrolase</keyword>
<dbReference type="GO" id="GO:0004553">
    <property type="term" value="F:hydrolase activity, hydrolyzing O-glycosyl compounds"/>
    <property type="evidence" value="ECO:0007669"/>
    <property type="project" value="InterPro"/>
</dbReference>
<protein>
    <submittedName>
        <fullName evidence="2">Glycoside hydrolase family 30 protein</fullName>
    </submittedName>
</protein>
<dbReference type="InterPro" id="IPR039514">
    <property type="entry name" value="6GAL-like"/>
</dbReference>
<evidence type="ECO:0000313" key="3">
    <source>
        <dbReference type="Proteomes" id="UP000477311"/>
    </source>
</evidence>
<proteinExistence type="predicted"/>
<name>A0A6M1RTD2_9BACT</name>
<dbReference type="Pfam" id="PF14587">
    <property type="entry name" value="Glyco_hydr_30_2"/>
    <property type="match status" value="1"/>
</dbReference>
<dbReference type="PANTHER" id="PTHR42767:SF1">
    <property type="entry name" value="ENDO-BETA-1,6-GALACTANASE-LIKE DOMAIN-CONTAINING PROTEIN"/>
    <property type="match status" value="1"/>
</dbReference>
<dbReference type="Proteomes" id="UP000477311">
    <property type="component" value="Unassembled WGS sequence"/>
</dbReference>
<feature type="domain" description="Endo-beta-1,6-galactanase-like" evidence="1">
    <location>
        <begin position="5"/>
        <end position="364"/>
    </location>
</feature>
<reference evidence="2 3" key="1">
    <citation type="submission" date="2020-02" db="EMBL/GenBank/DDBJ databases">
        <title>Draft genome sequence of Limisphaera ngatamarikiensis NGM72.4T, a thermophilic Verrucomicrobia grouped in subdivision 3.</title>
        <authorList>
            <person name="Carere C.R."/>
            <person name="Steen J."/>
            <person name="Hugenholtz P."/>
            <person name="Stott M.B."/>
        </authorList>
    </citation>
    <scope>NUCLEOTIDE SEQUENCE [LARGE SCALE GENOMIC DNA]</scope>
    <source>
        <strain evidence="2 3">NGM72.4</strain>
    </source>
</reference>